<feature type="signal peptide" evidence="1">
    <location>
        <begin position="1"/>
        <end position="23"/>
    </location>
</feature>
<reference evidence="2 3" key="1">
    <citation type="submission" date="2019-03" db="EMBL/GenBank/DDBJ databases">
        <title>Genomic Encyclopedia of Type Strains, Phase IV (KMG-IV): sequencing the most valuable type-strain genomes for metagenomic binning, comparative biology and taxonomic classification.</title>
        <authorList>
            <person name="Goeker M."/>
        </authorList>
    </citation>
    <scope>NUCLEOTIDE SEQUENCE [LARGE SCALE GENOMIC DNA]</scope>
    <source>
        <strain evidence="2 3">DSM 101688</strain>
    </source>
</reference>
<evidence type="ECO:0000256" key="1">
    <source>
        <dbReference type="SAM" id="SignalP"/>
    </source>
</evidence>
<dbReference type="OrthoDB" id="9810773at2"/>
<comment type="caution">
    <text evidence="2">The sequence shown here is derived from an EMBL/GenBank/DDBJ whole genome shotgun (WGS) entry which is preliminary data.</text>
</comment>
<dbReference type="InterPro" id="IPR010466">
    <property type="entry name" value="DUF1058"/>
</dbReference>
<sequence>MRRINVLIVGLILTVFAASPLLAQEASNPGTGLPLPRFASLRSGEVNLRTGPGVQYPVEWVFQRLGMPVEIIAEYRTWRKVRDWMGVQGWVHQSMLGAKRDFIVIGGTRILHARADEKSSAVARLDPGVIGVIRACGATDTFCKVEVGDYTGWLKRAQFWGLRRDEAIP</sequence>
<dbReference type="AlphaFoldDB" id="A0A4R3JG33"/>
<dbReference type="Proteomes" id="UP000295304">
    <property type="component" value="Unassembled WGS sequence"/>
</dbReference>
<dbReference type="EMBL" id="SLZW01000001">
    <property type="protein sequence ID" value="TCS65109.1"/>
    <property type="molecule type" value="Genomic_DNA"/>
</dbReference>
<keyword evidence="3" id="KW-1185">Reference proteome</keyword>
<dbReference type="Pfam" id="PF06347">
    <property type="entry name" value="SH3_4"/>
    <property type="match status" value="1"/>
</dbReference>
<dbReference type="RefSeq" id="WP_132937820.1">
    <property type="nucleotide sequence ID" value="NZ_CP119676.1"/>
</dbReference>
<accession>A0A4R3JG33</accession>
<dbReference type="Gene3D" id="2.30.30.40">
    <property type="entry name" value="SH3 Domains"/>
    <property type="match status" value="1"/>
</dbReference>
<gene>
    <name evidence="2" type="ORF">EDD55_101443</name>
</gene>
<organism evidence="2 3">
    <name type="scientific">Varunaivibrio sulfuroxidans</name>
    <dbReference type="NCBI Taxonomy" id="1773489"/>
    <lineage>
        <taxon>Bacteria</taxon>
        <taxon>Pseudomonadati</taxon>
        <taxon>Pseudomonadota</taxon>
        <taxon>Alphaproteobacteria</taxon>
        <taxon>Rhodospirillales</taxon>
        <taxon>Magnetovibrionaceae</taxon>
        <taxon>Varunaivibrio</taxon>
    </lineage>
</organism>
<feature type="chain" id="PRO_5021002464" evidence="1">
    <location>
        <begin position="24"/>
        <end position="169"/>
    </location>
</feature>
<keyword evidence="1" id="KW-0732">Signal</keyword>
<evidence type="ECO:0000313" key="3">
    <source>
        <dbReference type="Proteomes" id="UP000295304"/>
    </source>
</evidence>
<name>A0A4R3JG33_9PROT</name>
<evidence type="ECO:0000313" key="2">
    <source>
        <dbReference type="EMBL" id="TCS65109.1"/>
    </source>
</evidence>
<proteinExistence type="predicted"/>
<protein>
    <submittedName>
        <fullName evidence="2">SH3-like domain-containing protein</fullName>
    </submittedName>
</protein>